<feature type="compositionally biased region" description="Basic and acidic residues" evidence="2">
    <location>
        <begin position="1085"/>
        <end position="1097"/>
    </location>
</feature>
<dbReference type="OrthoDB" id="5212at2759"/>
<feature type="compositionally biased region" description="Low complexity" evidence="2">
    <location>
        <begin position="1203"/>
        <end position="1218"/>
    </location>
</feature>
<feature type="compositionally biased region" description="Acidic residues" evidence="2">
    <location>
        <begin position="376"/>
        <end position="386"/>
    </location>
</feature>
<protein>
    <recommendedName>
        <fullName evidence="8">Hint domain-containing protein</fullName>
    </recommendedName>
</protein>
<feature type="compositionally biased region" description="Basic and acidic residues" evidence="2">
    <location>
        <begin position="725"/>
        <end position="750"/>
    </location>
</feature>
<keyword evidence="3" id="KW-0732">Signal</keyword>
<feature type="compositionally biased region" description="Basic and acidic residues" evidence="2">
    <location>
        <begin position="515"/>
        <end position="548"/>
    </location>
</feature>
<dbReference type="PANTHER" id="PTHR46706">
    <property type="entry name" value="PROTEIN QUA-1-RELATED"/>
    <property type="match status" value="1"/>
</dbReference>
<dbReference type="InterPro" id="IPR001767">
    <property type="entry name" value="Hedgehog_Hint"/>
</dbReference>
<dbReference type="InterPro" id="IPR052140">
    <property type="entry name" value="Dev_Signal_Hedgehog-like"/>
</dbReference>
<feature type="compositionally biased region" description="Low complexity" evidence="2">
    <location>
        <begin position="1059"/>
        <end position="1070"/>
    </location>
</feature>
<dbReference type="EMBL" id="CAJFDH010000002">
    <property type="protein sequence ID" value="CAD5212105.1"/>
    <property type="molecule type" value="Genomic_DNA"/>
</dbReference>
<feature type="compositionally biased region" description="Basic residues" evidence="2">
    <location>
        <begin position="1261"/>
        <end position="1290"/>
    </location>
</feature>
<feature type="compositionally biased region" description="Low complexity" evidence="2">
    <location>
        <begin position="639"/>
        <end position="653"/>
    </location>
</feature>
<feature type="compositionally biased region" description="Basic and acidic residues" evidence="2">
    <location>
        <begin position="824"/>
        <end position="857"/>
    </location>
</feature>
<proteinExistence type="predicted"/>
<feature type="compositionally biased region" description="Basic and acidic residues" evidence="2">
    <location>
        <begin position="387"/>
        <end position="409"/>
    </location>
</feature>
<feature type="compositionally biased region" description="Acidic residues" evidence="2">
    <location>
        <begin position="445"/>
        <end position="459"/>
    </location>
</feature>
<dbReference type="InterPro" id="IPR003586">
    <property type="entry name" value="Hint_dom_C"/>
</dbReference>
<feature type="compositionally biased region" description="Polar residues" evidence="2">
    <location>
        <begin position="1159"/>
        <end position="1193"/>
    </location>
</feature>
<dbReference type="PANTHER" id="PTHR46706:SF12">
    <property type="entry name" value="PROTEIN QUA-1-RELATED"/>
    <property type="match status" value="1"/>
</dbReference>
<sequence>MKRLLWGFLLLLGVESISYRCENNQVLIVQNFGNDTIRMHCQRLNICGFDNLNCEYEHQQHTCGGKYNFVAHVNQGTTTGPVEHTCCLLKQKEEHPSYDNDCFVYELPDGSHAGDKKNSTKNDDGITVLKNANQIPEQFDGYVGYRMRLFMLRNKSPPTLIVKAIERVPAGYRVTICRPRCGKFANEGVGEQITVTKEQDTKVPEGDDEWAAAAWSSWQTSTWSTWSKTTWSAWEEASGENSSGVRTRGHRVGHDSESSGPLATAAASAKAENGQDAKASANGNGGQAPIINNHIHVNAEGGKGGEGGHATIHLPEGRTTDNNGIAADGRSGRFGPAHSDSDLGGDGWNFTPDEETHGKRRGKKPKNGRKHSKYGDDDENDDDLTDDADKSEELSGNKKDNKTRNKDSESENAGETSNVSKKRKGDKSPSGKGADKSDKKHGKDEDDNGDDDNNGDDSDANTVAGDDGNNGKDGEDGHGKSDSDSEAPKPGAKNQKKGKSNKKKPQSTGNSKTVHGKDGKDGKDGVDSDGGDAQKADTDDEDANKPDTDAEEEGGYGKRKNGKNGKNGKDNGKNGKDGQDGADADSNGDNDKKAKPSKHGKGNGKNGGKSGAKKPKESGNGEEDANKEAGKAKDREQDGSNGANDGANDAATNGDKDGADHRPADGKNGKNSAKKSPKKAGKTGAKSTGIDKKNDGENDGKDDGKNGQDGAVDGNDAAKNGQKNGGKDGSTKGKKDNKKPAKTEGKKKDSEDSDAGDDNANKNDKLNKGDKDTKTKKPGNDKNKKNQKAATEKTHDGESDDKKHGKDSDAAKKHGDGANAGKKKGSESDAKSKFKVDGGKDSEALKKKGRLQTHDEFQPGPEDGDDDSSETIKWDSTEADKNSEEKDGGKDGDSDKSTTTEAQEKKSETAEGKATGDGEATGEAGANGNGKADSDGEKTADGETEGKPKDSDEDDTTDETTLASGGKRNQVAGHDAGDSDLKQIGTDGGFKQGGDDSEAKSSEPGNSAEKTSDAKKEGDSQEKANDGEGEKSREGSRYAGIIRETKPDSSESAEKDSLESTSPASETTSEGGFVVEVNAGVGTKSGEHSSEEAEHTLQHSGSGDSEHSGSGDSEHGDGGSSGGGSLPYCDELDEIAADASGEELSGSSGEGSGEGQRVSEASGNTEGTTESSQIATENGATEAGSDSTESATVAANEDDAPVTSQTSQESSEATPESSGTPQETLGTGFAGIITESSGEEEGSAVEQGSGEQLLKTTVTTKKCRNRPAPKKKNNKKKRKHGRRGRIHSAKQHTPPRDPNVLQWQDSNGPEGFANPMRSCFSGDTLVRTVTGDKPMSELQVGDYVLVPSGDNTMKYEKVELFYHREPETTVKFIQLNTESGKTLSLTQLHLLPFGDCEEMEESIQKGDDTDEWIRKSKFSYKAQQGQCVLSLDSEGRVTADKIVKVGRRYSKGIYSPVTVEGAIVTNDILSSCFSQLESHSAQKMAFDLLIRIYNVFGYLKGAMHHTVQDVPIMLDYVHKLSWHVLPFAKY</sequence>
<evidence type="ECO:0000259" key="5">
    <source>
        <dbReference type="SMART" id="SM00306"/>
    </source>
</evidence>
<dbReference type="CDD" id="cd00081">
    <property type="entry name" value="Hint"/>
    <property type="match status" value="1"/>
</dbReference>
<dbReference type="SMART" id="SM00306">
    <property type="entry name" value="HintN"/>
    <property type="match status" value="1"/>
</dbReference>
<feature type="compositionally biased region" description="Basic and acidic residues" evidence="2">
    <location>
        <begin position="759"/>
        <end position="816"/>
    </location>
</feature>
<dbReference type="InterPro" id="IPR006141">
    <property type="entry name" value="Intein_N"/>
</dbReference>
<evidence type="ECO:0000313" key="6">
    <source>
        <dbReference type="EMBL" id="CAD5212105.1"/>
    </source>
</evidence>
<feature type="compositionally biased region" description="Basic and acidic residues" evidence="2">
    <location>
        <begin position="614"/>
        <end position="638"/>
    </location>
</feature>
<evidence type="ECO:0000256" key="2">
    <source>
        <dbReference type="SAM" id="MobiDB-lite"/>
    </source>
</evidence>
<feature type="compositionally biased region" description="Basic residues" evidence="2">
    <location>
        <begin position="494"/>
        <end position="505"/>
    </location>
</feature>
<evidence type="ECO:0000313" key="7">
    <source>
        <dbReference type="Proteomes" id="UP000614601"/>
    </source>
</evidence>
<dbReference type="Gene3D" id="2.170.16.10">
    <property type="entry name" value="Hedgehog/Intein (Hint) domain"/>
    <property type="match status" value="1"/>
</dbReference>
<feature type="compositionally biased region" description="Basic and acidic residues" evidence="2">
    <location>
        <begin position="1043"/>
        <end position="1058"/>
    </location>
</feature>
<dbReference type="InterPro" id="IPR003587">
    <property type="entry name" value="Hint_dom_N"/>
</dbReference>
<feature type="compositionally biased region" description="Basic residues" evidence="2">
    <location>
        <begin position="358"/>
        <end position="372"/>
    </location>
</feature>
<feature type="compositionally biased region" description="Basic and acidic residues" evidence="2">
    <location>
        <begin position="426"/>
        <end position="444"/>
    </location>
</feature>
<feature type="signal peptide" evidence="3">
    <location>
        <begin position="1"/>
        <end position="16"/>
    </location>
</feature>
<feature type="compositionally biased region" description="Basic and acidic residues" evidence="2">
    <location>
        <begin position="932"/>
        <end position="950"/>
    </location>
</feature>
<dbReference type="GO" id="GO:0016540">
    <property type="term" value="P:protein autoprocessing"/>
    <property type="evidence" value="ECO:0007669"/>
    <property type="project" value="InterPro"/>
</dbReference>
<feature type="compositionally biased region" description="Basic and acidic residues" evidence="2">
    <location>
        <begin position="689"/>
        <end position="706"/>
    </location>
</feature>
<evidence type="ECO:0000256" key="3">
    <source>
        <dbReference type="SAM" id="SignalP"/>
    </source>
</evidence>
<keyword evidence="1" id="KW-0217">Developmental protein</keyword>
<dbReference type="Proteomes" id="UP000783686">
    <property type="component" value="Unassembled WGS sequence"/>
</dbReference>
<feature type="compositionally biased region" description="Basic and acidic residues" evidence="2">
    <location>
        <begin position="567"/>
        <end position="579"/>
    </location>
</feature>
<feature type="compositionally biased region" description="Basic and acidic residues" evidence="2">
    <location>
        <begin position="1010"/>
        <end position="1036"/>
    </location>
</feature>
<accession>A0A811KAY0</accession>
<reference evidence="6" key="1">
    <citation type="submission" date="2020-09" db="EMBL/GenBank/DDBJ databases">
        <authorList>
            <person name="Kikuchi T."/>
        </authorList>
    </citation>
    <scope>NUCLEOTIDE SEQUENCE</scope>
    <source>
        <strain evidence="6">SH1</strain>
    </source>
</reference>
<name>A0A811KAY0_9BILA</name>
<dbReference type="Pfam" id="PF01079">
    <property type="entry name" value="Hint"/>
    <property type="match status" value="1"/>
</dbReference>
<gene>
    <name evidence="6" type="ORF">BOKJ2_LOCUS4036</name>
</gene>
<feature type="compositionally biased region" description="Low complexity" evidence="2">
    <location>
        <begin position="917"/>
        <end position="931"/>
    </location>
</feature>
<dbReference type="Proteomes" id="UP000614601">
    <property type="component" value="Unassembled WGS sequence"/>
</dbReference>
<feature type="domain" description="Hint" evidence="4">
    <location>
        <begin position="1434"/>
        <end position="1478"/>
    </location>
</feature>
<feature type="compositionally biased region" description="Basic residues" evidence="2">
    <location>
        <begin position="672"/>
        <end position="681"/>
    </location>
</feature>
<evidence type="ECO:0000259" key="4">
    <source>
        <dbReference type="SMART" id="SM00305"/>
    </source>
</evidence>
<feature type="region of interest" description="Disordered" evidence="2">
    <location>
        <begin position="232"/>
        <end position="1312"/>
    </location>
</feature>
<dbReference type="SUPFAM" id="SSF51294">
    <property type="entry name" value="Hedgehog/intein (Hint) domain"/>
    <property type="match status" value="1"/>
</dbReference>
<feature type="compositionally biased region" description="Basic and acidic residues" evidence="2">
    <location>
        <begin position="870"/>
        <end position="916"/>
    </location>
</feature>
<feature type="compositionally biased region" description="Basic and acidic residues" evidence="2">
    <location>
        <begin position="469"/>
        <end position="487"/>
    </location>
</feature>
<feature type="domain" description="Hint" evidence="5">
    <location>
        <begin position="1317"/>
        <end position="1432"/>
    </location>
</feature>
<feature type="compositionally biased region" description="Basic and acidic residues" evidence="2">
    <location>
        <begin position="1104"/>
        <end position="1117"/>
    </location>
</feature>
<comment type="caution">
    <text evidence="6">The sequence shown here is derived from an EMBL/GenBank/DDBJ whole genome shotgun (WGS) entry which is preliminary data.</text>
</comment>
<evidence type="ECO:0008006" key="8">
    <source>
        <dbReference type="Google" id="ProtNLM"/>
    </source>
</evidence>
<feature type="compositionally biased region" description="Basic and acidic residues" evidence="2">
    <location>
        <begin position="654"/>
        <end position="668"/>
    </location>
</feature>
<dbReference type="InterPro" id="IPR036844">
    <property type="entry name" value="Hint_dom_sf"/>
</dbReference>
<dbReference type="SMART" id="SM00305">
    <property type="entry name" value="HintC"/>
    <property type="match status" value="1"/>
</dbReference>
<feature type="chain" id="PRO_5035681516" description="Hint domain-containing protein" evidence="3">
    <location>
        <begin position="17"/>
        <end position="1530"/>
    </location>
</feature>
<dbReference type="EMBL" id="CAJFCW020000002">
    <property type="protein sequence ID" value="CAG9095075.1"/>
    <property type="molecule type" value="Genomic_DNA"/>
</dbReference>
<dbReference type="GO" id="GO:0016539">
    <property type="term" value="P:intein-mediated protein splicing"/>
    <property type="evidence" value="ECO:0007669"/>
    <property type="project" value="InterPro"/>
</dbReference>
<organism evidence="6 7">
    <name type="scientific">Bursaphelenchus okinawaensis</name>
    <dbReference type="NCBI Taxonomy" id="465554"/>
    <lineage>
        <taxon>Eukaryota</taxon>
        <taxon>Metazoa</taxon>
        <taxon>Ecdysozoa</taxon>
        <taxon>Nematoda</taxon>
        <taxon>Chromadorea</taxon>
        <taxon>Rhabditida</taxon>
        <taxon>Tylenchina</taxon>
        <taxon>Tylenchomorpha</taxon>
        <taxon>Aphelenchoidea</taxon>
        <taxon>Aphelenchoididae</taxon>
        <taxon>Bursaphelenchus</taxon>
    </lineage>
</organism>
<dbReference type="PROSITE" id="PS50817">
    <property type="entry name" value="INTEIN_N_TER"/>
    <property type="match status" value="1"/>
</dbReference>
<evidence type="ECO:0000256" key="1">
    <source>
        <dbReference type="ARBA" id="ARBA00022473"/>
    </source>
</evidence>
<keyword evidence="7" id="KW-1185">Reference proteome</keyword>